<proteinExistence type="predicted"/>
<name>A0AAW2R4U5_SESRA</name>
<comment type="caution">
    <text evidence="1">The sequence shown here is derived from an EMBL/GenBank/DDBJ whole genome shotgun (WGS) entry which is preliminary data.</text>
</comment>
<evidence type="ECO:0000313" key="1">
    <source>
        <dbReference type="EMBL" id="KAL0375167.1"/>
    </source>
</evidence>
<reference evidence="1" key="2">
    <citation type="journal article" date="2024" name="Plant">
        <title>Genomic evolution and insights into agronomic trait innovations of Sesamum species.</title>
        <authorList>
            <person name="Miao H."/>
            <person name="Wang L."/>
            <person name="Qu L."/>
            <person name="Liu H."/>
            <person name="Sun Y."/>
            <person name="Le M."/>
            <person name="Wang Q."/>
            <person name="Wei S."/>
            <person name="Zheng Y."/>
            <person name="Lin W."/>
            <person name="Duan Y."/>
            <person name="Cao H."/>
            <person name="Xiong S."/>
            <person name="Wang X."/>
            <person name="Wei L."/>
            <person name="Li C."/>
            <person name="Ma Q."/>
            <person name="Ju M."/>
            <person name="Zhao R."/>
            <person name="Li G."/>
            <person name="Mu C."/>
            <person name="Tian Q."/>
            <person name="Mei H."/>
            <person name="Zhang T."/>
            <person name="Gao T."/>
            <person name="Zhang H."/>
        </authorList>
    </citation>
    <scope>NUCLEOTIDE SEQUENCE</scope>
    <source>
        <strain evidence="1">G02</strain>
    </source>
</reference>
<dbReference type="AlphaFoldDB" id="A0AAW2R4U5"/>
<accession>A0AAW2R4U5</accession>
<gene>
    <name evidence="1" type="ORF">Sradi_3432400</name>
</gene>
<sequence>MAGDGLALTWSEGFSRGSSCHPPGACPPYHRRSWCRCRCRRALDEEVSGGGWEEWWGLLEEGEEGGERERLRKSALWGVGGLGLRMIELTIAIWDW</sequence>
<protein>
    <submittedName>
        <fullName evidence="1">Uncharacterized protein</fullName>
    </submittedName>
</protein>
<organism evidence="1">
    <name type="scientific">Sesamum radiatum</name>
    <name type="common">Black benniseed</name>
    <dbReference type="NCBI Taxonomy" id="300843"/>
    <lineage>
        <taxon>Eukaryota</taxon>
        <taxon>Viridiplantae</taxon>
        <taxon>Streptophyta</taxon>
        <taxon>Embryophyta</taxon>
        <taxon>Tracheophyta</taxon>
        <taxon>Spermatophyta</taxon>
        <taxon>Magnoliopsida</taxon>
        <taxon>eudicotyledons</taxon>
        <taxon>Gunneridae</taxon>
        <taxon>Pentapetalae</taxon>
        <taxon>asterids</taxon>
        <taxon>lamiids</taxon>
        <taxon>Lamiales</taxon>
        <taxon>Pedaliaceae</taxon>
        <taxon>Sesamum</taxon>
    </lineage>
</organism>
<dbReference type="EMBL" id="JACGWJ010000014">
    <property type="protein sequence ID" value="KAL0375167.1"/>
    <property type="molecule type" value="Genomic_DNA"/>
</dbReference>
<reference evidence="1" key="1">
    <citation type="submission" date="2020-06" db="EMBL/GenBank/DDBJ databases">
        <authorList>
            <person name="Li T."/>
            <person name="Hu X."/>
            <person name="Zhang T."/>
            <person name="Song X."/>
            <person name="Zhang H."/>
            <person name="Dai N."/>
            <person name="Sheng W."/>
            <person name="Hou X."/>
            <person name="Wei L."/>
        </authorList>
    </citation>
    <scope>NUCLEOTIDE SEQUENCE</scope>
    <source>
        <strain evidence="1">G02</strain>
        <tissue evidence="1">Leaf</tissue>
    </source>
</reference>